<dbReference type="SUPFAM" id="SSF52540">
    <property type="entry name" value="P-loop containing nucleoside triphosphate hydrolases"/>
    <property type="match status" value="1"/>
</dbReference>
<dbReference type="PANTHER" id="PTHR43185:SF1">
    <property type="entry name" value="FE(2+) TRANSPORTER FEOB"/>
    <property type="match status" value="1"/>
</dbReference>
<proteinExistence type="predicted"/>
<gene>
    <name evidence="2" type="ORF">S01H4_65235</name>
</gene>
<sequence length="49" mass="5252">MRFALIGQPNCGKSTLFNHVAGYKAETGNFAGTTVTYTESKILVSGEKI</sequence>
<dbReference type="GO" id="GO:0015093">
    <property type="term" value="F:ferrous iron transmembrane transporter activity"/>
    <property type="evidence" value="ECO:0007669"/>
    <property type="project" value="TreeGrafter"/>
</dbReference>
<accession>X1FSX2</accession>
<dbReference type="GO" id="GO:0005886">
    <property type="term" value="C:plasma membrane"/>
    <property type="evidence" value="ECO:0007669"/>
    <property type="project" value="TreeGrafter"/>
</dbReference>
<evidence type="ECO:0000313" key="2">
    <source>
        <dbReference type="EMBL" id="GAH23868.1"/>
    </source>
</evidence>
<dbReference type="EMBL" id="BART01039841">
    <property type="protein sequence ID" value="GAH23868.1"/>
    <property type="molecule type" value="Genomic_DNA"/>
</dbReference>
<feature type="domain" description="FeoB-type G" evidence="1">
    <location>
        <begin position="2"/>
        <end position="47"/>
    </location>
</feature>
<dbReference type="InterPro" id="IPR027417">
    <property type="entry name" value="P-loop_NTPase"/>
</dbReference>
<dbReference type="GO" id="GO:0005525">
    <property type="term" value="F:GTP binding"/>
    <property type="evidence" value="ECO:0007669"/>
    <property type="project" value="InterPro"/>
</dbReference>
<dbReference type="InterPro" id="IPR030389">
    <property type="entry name" value="G_FEOB_dom"/>
</dbReference>
<evidence type="ECO:0000259" key="1">
    <source>
        <dbReference type="Pfam" id="PF02421"/>
    </source>
</evidence>
<comment type="caution">
    <text evidence="2">The sequence shown here is derived from an EMBL/GenBank/DDBJ whole genome shotgun (WGS) entry which is preliminary data.</text>
</comment>
<dbReference type="AlphaFoldDB" id="X1FSX2"/>
<dbReference type="Gene3D" id="3.40.50.300">
    <property type="entry name" value="P-loop containing nucleotide triphosphate hydrolases"/>
    <property type="match status" value="1"/>
</dbReference>
<protein>
    <recommendedName>
        <fullName evidence="1">FeoB-type G domain-containing protein</fullName>
    </recommendedName>
</protein>
<dbReference type="PANTHER" id="PTHR43185">
    <property type="entry name" value="FERROUS IRON TRANSPORT PROTEIN B"/>
    <property type="match status" value="1"/>
</dbReference>
<reference evidence="2" key="1">
    <citation type="journal article" date="2014" name="Front. Microbiol.">
        <title>High frequency of phylogenetically diverse reductive dehalogenase-homologous genes in deep subseafloor sedimentary metagenomes.</title>
        <authorList>
            <person name="Kawai M."/>
            <person name="Futagami T."/>
            <person name="Toyoda A."/>
            <person name="Takaki Y."/>
            <person name="Nishi S."/>
            <person name="Hori S."/>
            <person name="Arai W."/>
            <person name="Tsubouchi T."/>
            <person name="Morono Y."/>
            <person name="Uchiyama I."/>
            <person name="Ito T."/>
            <person name="Fujiyama A."/>
            <person name="Inagaki F."/>
            <person name="Takami H."/>
        </authorList>
    </citation>
    <scope>NUCLEOTIDE SEQUENCE</scope>
    <source>
        <strain evidence="2">Expedition CK06-06</strain>
    </source>
</reference>
<feature type="non-terminal residue" evidence="2">
    <location>
        <position position="49"/>
    </location>
</feature>
<dbReference type="InterPro" id="IPR006073">
    <property type="entry name" value="GTP-bd"/>
</dbReference>
<organism evidence="2">
    <name type="scientific">marine sediment metagenome</name>
    <dbReference type="NCBI Taxonomy" id="412755"/>
    <lineage>
        <taxon>unclassified sequences</taxon>
        <taxon>metagenomes</taxon>
        <taxon>ecological metagenomes</taxon>
    </lineage>
</organism>
<dbReference type="PRINTS" id="PR00326">
    <property type="entry name" value="GTP1OBG"/>
</dbReference>
<name>X1FSX2_9ZZZZ</name>
<dbReference type="Pfam" id="PF02421">
    <property type="entry name" value="FeoB_N"/>
    <property type="match status" value="1"/>
</dbReference>
<dbReference type="InterPro" id="IPR050860">
    <property type="entry name" value="FeoB_GTPase"/>
</dbReference>